<dbReference type="Pfam" id="PF04055">
    <property type="entry name" value="Radical_SAM"/>
    <property type="match status" value="1"/>
</dbReference>
<dbReference type="InterPro" id="IPR007197">
    <property type="entry name" value="rSAM"/>
</dbReference>
<keyword evidence="3" id="KW-0408">Iron</keyword>
<dbReference type="GO" id="GO:0003824">
    <property type="term" value="F:catalytic activity"/>
    <property type="evidence" value="ECO:0007669"/>
    <property type="project" value="InterPro"/>
</dbReference>
<dbReference type="PANTHER" id="PTHR11228">
    <property type="entry name" value="RADICAL SAM DOMAIN PROTEIN"/>
    <property type="match status" value="1"/>
</dbReference>
<accession>A0A6J7WPD1</accession>
<gene>
    <name evidence="6" type="ORF">UFOVP190_233</name>
</gene>
<dbReference type="InterPro" id="IPR013785">
    <property type="entry name" value="Aldolase_TIM"/>
</dbReference>
<keyword evidence="1" id="KW-0949">S-adenosyl-L-methionine</keyword>
<dbReference type="Gene3D" id="3.20.20.70">
    <property type="entry name" value="Aldolase class I"/>
    <property type="match status" value="1"/>
</dbReference>
<evidence type="ECO:0000256" key="3">
    <source>
        <dbReference type="ARBA" id="ARBA00023004"/>
    </source>
</evidence>
<dbReference type="InterPro" id="IPR050377">
    <property type="entry name" value="Radical_SAM_PqqE_MftC-like"/>
</dbReference>
<sequence length="333" mass="38771">MQKIKIDQLDIPIIRACNLACKGCITHSDHKKIKGTVKLEESQDWLKFWESKLDPVSVTLFGGEPLLHPDFVAWAQQTRKVFGYDKLLKVNTNGYYLETLYDHVSELFDARMDTPKNPDNAGISLVVSIQTGIEPYLSKVYQSIETLKEKIADYHRTLPGAKTVEWNLWLDEYDTNFKRWYELKINGHGTTIHIAVCDQYKLSWCTHYQGTGPDMTPCYNYNDMWYTDNHKFCQAKDFVTLYNGNMYKCPPIGVLGHTLDTFRISDRADWVPYINNYQALSTNSTDEEIARWFEQQKQPEQVCNMCAFAGPKNVKITSEDRSHYLKNHWKYTV</sequence>
<keyword evidence="2" id="KW-0479">Metal-binding</keyword>
<dbReference type="InterPro" id="IPR058240">
    <property type="entry name" value="rSAM_sf"/>
</dbReference>
<dbReference type="SFLD" id="SFLDS00029">
    <property type="entry name" value="Radical_SAM"/>
    <property type="match status" value="1"/>
</dbReference>
<dbReference type="CDD" id="cd01335">
    <property type="entry name" value="Radical_SAM"/>
    <property type="match status" value="1"/>
</dbReference>
<dbReference type="PANTHER" id="PTHR11228:SF7">
    <property type="entry name" value="PQQA PEPTIDE CYCLASE"/>
    <property type="match status" value="1"/>
</dbReference>
<reference evidence="6" key="1">
    <citation type="submission" date="2020-05" db="EMBL/GenBank/DDBJ databases">
        <authorList>
            <person name="Chiriac C."/>
            <person name="Salcher M."/>
            <person name="Ghai R."/>
            <person name="Kavagutti S V."/>
        </authorList>
    </citation>
    <scope>NUCLEOTIDE SEQUENCE</scope>
</reference>
<evidence type="ECO:0000256" key="2">
    <source>
        <dbReference type="ARBA" id="ARBA00022723"/>
    </source>
</evidence>
<dbReference type="GO" id="GO:0046872">
    <property type="term" value="F:metal ion binding"/>
    <property type="evidence" value="ECO:0007669"/>
    <property type="project" value="UniProtKB-KW"/>
</dbReference>
<dbReference type="GO" id="GO:0051536">
    <property type="term" value="F:iron-sulfur cluster binding"/>
    <property type="evidence" value="ECO:0007669"/>
    <property type="project" value="UniProtKB-KW"/>
</dbReference>
<evidence type="ECO:0000256" key="1">
    <source>
        <dbReference type="ARBA" id="ARBA00022691"/>
    </source>
</evidence>
<dbReference type="EMBL" id="LR798243">
    <property type="protein sequence ID" value="CAB5214722.1"/>
    <property type="molecule type" value="Genomic_DNA"/>
</dbReference>
<proteinExistence type="predicted"/>
<dbReference type="SUPFAM" id="SSF102114">
    <property type="entry name" value="Radical SAM enzymes"/>
    <property type="match status" value="1"/>
</dbReference>
<evidence type="ECO:0000313" key="6">
    <source>
        <dbReference type="EMBL" id="CAB5214722.1"/>
    </source>
</evidence>
<name>A0A6J7WPD1_9CAUD</name>
<protein>
    <submittedName>
        <fullName evidence="6">Radical_SAM domain containing protein</fullName>
    </submittedName>
</protein>
<feature type="domain" description="Radical SAM core" evidence="5">
    <location>
        <begin position="11"/>
        <end position="114"/>
    </location>
</feature>
<evidence type="ECO:0000259" key="5">
    <source>
        <dbReference type="Pfam" id="PF04055"/>
    </source>
</evidence>
<keyword evidence="4" id="KW-0411">Iron-sulfur</keyword>
<evidence type="ECO:0000256" key="4">
    <source>
        <dbReference type="ARBA" id="ARBA00023014"/>
    </source>
</evidence>
<organism evidence="6">
    <name type="scientific">uncultured Caudovirales phage</name>
    <dbReference type="NCBI Taxonomy" id="2100421"/>
    <lineage>
        <taxon>Viruses</taxon>
        <taxon>Duplodnaviria</taxon>
        <taxon>Heunggongvirae</taxon>
        <taxon>Uroviricota</taxon>
        <taxon>Caudoviricetes</taxon>
        <taxon>Peduoviridae</taxon>
        <taxon>Maltschvirus</taxon>
        <taxon>Maltschvirus maltsch</taxon>
    </lineage>
</organism>